<reference evidence="1 2" key="1">
    <citation type="submission" date="2009-01" db="EMBL/GenBank/DDBJ databases">
        <authorList>
            <person name="Fulton L."/>
            <person name="Clifton S."/>
            <person name="Chinwalla A.T."/>
            <person name="Mitreva M."/>
            <person name="Sodergren E."/>
            <person name="Weinstock G."/>
            <person name="Clifton S."/>
            <person name="Dooling D.J."/>
            <person name="Fulton B."/>
            <person name="Minx P."/>
            <person name="Pepin K.H."/>
            <person name="Johnson M."/>
            <person name="Bhonagiri V."/>
            <person name="Nash W.E."/>
            <person name="Mardis E.R."/>
            <person name="Wilson R.K."/>
        </authorList>
    </citation>
    <scope>NUCLEOTIDE SEQUENCE [LARGE SCALE GENOMIC DNA]</scope>
    <source>
        <strain evidence="1 2">ATCC 33806</strain>
    </source>
</reference>
<organism evidence="1 2">
    <name type="scientific">Corynebacterium matruchotii ATCC 33806</name>
    <dbReference type="NCBI Taxonomy" id="566549"/>
    <lineage>
        <taxon>Bacteria</taxon>
        <taxon>Bacillati</taxon>
        <taxon>Actinomycetota</taxon>
        <taxon>Actinomycetes</taxon>
        <taxon>Mycobacteriales</taxon>
        <taxon>Corynebacteriaceae</taxon>
        <taxon>Corynebacterium</taxon>
    </lineage>
</organism>
<dbReference type="Proteomes" id="UP000006247">
    <property type="component" value="Unassembled WGS sequence"/>
</dbReference>
<sequence>MLPQVFLQVEDICTLVSTPRLGGQWWSSLDVVMIFAKVRRLSVVRVQVISGAGSIEYFIFVHTYYKYTTGLVFLCFRG</sequence>
<comment type="caution">
    <text evidence="1">The sequence shown here is derived from an EMBL/GenBank/DDBJ whole genome shotgun (WGS) entry which is preliminary data.</text>
</comment>
<evidence type="ECO:0000313" key="2">
    <source>
        <dbReference type="Proteomes" id="UP000006247"/>
    </source>
</evidence>
<protein>
    <submittedName>
        <fullName evidence="1">Uncharacterized protein</fullName>
    </submittedName>
</protein>
<proteinExistence type="predicted"/>
<dbReference type="EMBL" id="ACEB01000001">
    <property type="protein sequence ID" value="EEG28436.1"/>
    <property type="molecule type" value="Genomic_DNA"/>
</dbReference>
<accession>C0DZ92</accession>
<dbReference type="HOGENOM" id="CLU_2616019_0_0_11"/>
<name>C0DZ92_9CORY</name>
<evidence type="ECO:0000313" key="1">
    <source>
        <dbReference type="EMBL" id="EEG28436.1"/>
    </source>
</evidence>
<dbReference type="AlphaFoldDB" id="C0DZ92"/>
<gene>
    <name evidence="1" type="ORF">CORMATOL_00088</name>
</gene>